<dbReference type="InterPro" id="IPR009600">
    <property type="entry name" value="PIG-U"/>
</dbReference>
<dbReference type="GO" id="GO:0042765">
    <property type="term" value="C:GPI-anchor transamidase complex"/>
    <property type="evidence" value="ECO:0007669"/>
    <property type="project" value="InterPro"/>
</dbReference>
<keyword evidence="4" id="KW-0337">GPI-anchor biosynthesis</keyword>
<evidence type="ECO:0000313" key="11">
    <source>
        <dbReference type="Proteomes" id="UP001445335"/>
    </source>
</evidence>
<feature type="transmembrane region" description="Helical" evidence="9">
    <location>
        <begin position="47"/>
        <end position="72"/>
    </location>
</feature>
<feature type="transmembrane region" description="Helical" evidence="9">
    <location>
        <begin position="79"/>
        <end position="107"/>
    </location>
</feature>
<evidence type="ECO:0000256" key="5">
    <source>
        <dbReference type="ARBA" id="ARBA00022692"/>
    </source>
</evidence>
<evidence type="ECO:0000313" key="10">
    <source>
        <dbReference type="EMBL" id="KAK9835316.1"/>
    </source>
</evidence>
<proteinExistence type="inferred from homology"/>
<dbReference type="EMBL" id="JALJOU010000028">
    <property type="protein sequence ID" value="KAK9835316.1"/>
    <property type="molecule type" value="Genomic_DNA"/>
</dbReference>
<keyword evidence="5 9" id="KW-0812">Transmembrane</keyword>
<dbReference type="GO" id="GO:0006506">
    <property type="term" value="P:GPI anchor biosynthetic process"/>
    <property type="evidence" value="ECO:0007669"/>
    <property type="project" value="UniProtKB-KW"/>
</dbReference>
<keyword evidence="7 9" id="KW-1133">Transmembrane helix</keyword>
<evidence type="ECO:0000256" key="8">
    <source>
        <dbReference type="ARBA" id="ARBA00023136"/>
    </source>
</evidence>
<dbReference type="AlphaFoldDB" id="A0AAW1RQ64"/>
<sequence>MYALPYAAADALGGLALAGLVHALSKQRRAPEYPGPAAAAAFYLWNPLAVAACCGGSSGGLEAAAALCALCATACKRPALAALALACAAHLTIHALLLLVPLAMLLIHGAEDLSFDPRPEACALRSRKAISLRRHACAGLAAGAACPAGQVGDPNSKLDPSQDFWGGAAPRHWVAETYGFALRAEDLEPNSGLHWYLAAQLQGARAPGLRGLRAPTRALLHLLAAGLAAPMALRLPRQPLLGFLVQAVATCLWHPYPSVSHVALYLALLPLFAVRLRRLQAPQAMALSFLVMAAVFPATWHLWAERRSGNANHLFAVTLLFGFWQVLLLVQLVTTARDVERLERVRSHHRA</sequence>
<keyword evidence="8 9" id="KW-0472">Membrane</keyword>
<evidence type="ECO:0000256" key="2">
    <source>
        <dbReference type="ARBA" id="ARBA00004687"/>
    </source>
</evidence>
<evidence type="ECO:0000256" key="6">
    <source>
        <dbReference type="ARBA" id="ARBA00022824"/>
    </source>
</evidence>
<comment type="caution">
    <text evidence="10">The sequence shown here is derived from an EMBL/GenBank/DDBJ whole genome shotgun (WGS) entry which is preliminary data.</text>
</comment>
<feature type="transmembrane region" description="Helical" evidence="9">
    <location>
        <begin position="315"/>
        <end position="336"/>
    </location>
</feature>
<dbReference type="GO" id="GO:0016255">
    <property type="term" value="P:attachment of GPI anchor to protein"/>
    <property type="evidence" value="ECO:0007669"/>
    <property type="project" value="InterPro"/>
</dbReference>
<dbReference type="PANTHER" id="PTHR13121:SF0">
    <property type="entry name" value="PHOSPHATIDYLINOSITOL GLYCAN ANCHOR BIOSYNTHESIS CLASS U PROTEIN"/>
    <property type="match status" value="1"/>
</dbReference>
<protein>
    <recommendedName>
        <fullName evidence="12">GPI mannosyltransferase I</fullName>
    </recommendedName>
</protein>
<comment type="subcellular location">
    <subcellularLocation>
        <location evidence="1">Endoplasmic reticulum membrane</location>
        <topology evidence="1">Multi-pass membrane protein</topology>
    </subcellularLocation>
</comment>
<accession>A0AAW1RQ64</accession>
<evidence type="ECO:0008006" key="12">
    <source>
        <dbReference type="Google" id="ProtNLM"/>
    </source>
</evidence>
<evidence type="ECO:0000256" key="1">
    <source>
        <dbReference type="ARBA" id="ARBA00004477"/>
    </source>
</evidence>
<feature type="transmembrane region" description="Helical" evidence="9">
    <location>
        <begin position="262"/>
        <end position="277"/>
    </location>
</feature>
<feature type="transmembrane region" description="Helical" evidence="9">
    <location>
        <begin position="284"/>
        <end position="303"/>
    </location>
</feature>
<evidence type="ECO:0000256" key="3">
    <source>
        <dbReference type="ARBA" id="ARBA00010026"/>
    </source>
</evidence>
<evidence type="ECO:0000256" key="7">
    <source>
        <dbReference type="ARBA" id="ARBA00022989"/>
    </source>
</evidence>
<reference evidence="10 11" key="1">
    <citation type="journal article" date="2024" name="Nat. Commun.">
        <title>Phylogenomics reveals the evolutionary origins of lichenization in chlorophyte algae.</title>
        <authorList>
            <person name="Puginier C."/>
            <person name="Libourel C."/>
            <person name="Otte J."/>
            <person name="Skaloud P."/>
            <person name="Haon M."/>
            <person name="Grisel S."/>
            <person name="Petersen M."/>
            <person name="Berrin J.G."/>
            <person name="Delaux P.M."/>
            <person name="Dal Grande F."/>
            <person name="Keller J."/>
        </authorList>
    </citation>
    <scope>NUCLEOTIDE SEQUENCE [LARGE SCALE GENOMIC DNA]</scope>
    <source>
        <strain evidence="10 11">SAG 245.80</strain>
    </source>
</reference>
<evidence type="ECO:0000256" key="4">
    <source>
        <dbReference type="ARBA" id="ARBA00022502"/>
    </source>
</evidence>
<dbReference type="Pfam" id="PF06728">
    <property type="entry name" value="PIG-U"/>
    <property type="match status" value="1"/>
</dbReference>
<gene>
    <name evidence="10" type="ORF">WJX81_001483</name>
</gene>
<keyword evidence="6" id="KW-0256">Endoplasmic reticulum</keyword>
<dbReference type="PANTHER" id="PTHR13121">
    <property type="entry name" value="GPI TRANSAMIDASE COMPONENT PIG-U"/>
    <property type="match status" value="1"/>
</dbReference>
<comment type="pathway">
    <text evidence="2">Glycolipid biosynthesis; glycosylphosphatidylinositol-anchor biosynthesis.</text>
</comment>
<keyword evidence="11" id="KW-1185">Reference proteome</keyword>
<dbReference type="Proteomes" id="UP001445335">
    <property type="component" value="Unassembled WGS sequence"/>
</dbReference>
<organism evidence="10 11">
    <name type="scientific">Elliptochloris bilobata</name>
    <dbReference type="NCBI Taxonomy" id="381761"/>
    <lineage>
        <taxon>Eukaryota</taxon>
        <taxon>Viridiplantae</taxon>
        <taxon>Chlorophyta</taxon>
        <taxon>core chlorophytes</taxon>
        <taxon>Trebouxiophyceae</taxon>
        <taxon>Trebouxiophyceae incertae sedis</taxon>
        <taxon>Elliptochloris clade</taxon>
        <taxon>Elliptochloris</taxon>
    </lineage>
</organism>
<evidence type="ECO:0000256" key="9">
    <source>
        <dbReference type="SAM" id="Phobius"/>
    </source>
</evidence>
<name>A0AAW1RQ64_9CHLO</name>
<comment type="similarity">
    <text evidence="3">Belongs to the PIGU family.</text>
</comment>